<name>A0ABY4CV88_9BACT</name>
<dbReference type="Pfam" id="PF00072">
    <property type="entry name" value="Response_reg"/>
    <property type="match status" value="1"/>
</dbReference>
<dbReference type="InterPro" id="IPR003018">
    <property type="entry name" value="GAF"/>
</dbReference>
<keyword evidence="5" id="KW-0805">Transcription regulation</keyword>
<evidence type="ECO:0000313" key="11">
    <source>
        <dbReference type="EMBL" id="UOG73374.1"/>
    </source>
</evidence>
<evidence type="ECO:0000259" key="9">
    <source>
        <dbReference type="PROSITE" id="PS50045"/>
    </source>
</evidence>
<protein>
    <submittedName>
        <fullName evidence="11">Sigma 54-interacting transcriptional regulator</fullName>
    </submittedName>
</protein>
<dbReference type="SUPFAM" id="SSF52172">
    <property type="entry name" value="CheY-like"/>
    <property type="match status" value="1"/>
</dbReference>
<dbReference type="SMART" id="SM00382">
    <property type="entry name" value="AAA"/>
    <property type="match status" value="1"/>
</dbReference>
<dbReference type="Gene3D" id="1.10.8.60">
    <property type="match status" value="1"/>
</dbReference>
<dbReference type="PROSITE" id="PS00688">
    <property type="entry name" value="SIGMA54_INTERACT_3"/>
    <property type="match status" value="1"/>
</dbReference>
<accession>A0ABY4CV88</accession>
<feature type="domain" description="Response regulatory" evidence="10">
    <location>
        <begin position="10"/>
        <end position="124"/>
    </location>
</feature>
<sequence>MLAPVESAALVLVVEDEFLIANDLGDILESAGYQLLGLAESGAEARALVAQAQPSVVLLDIYLKGEETGIELAHWLNQQHIPFVFLSANLTDDVLAAAKVTEPFGFLNKPFRERDVLAALEIARYRHAHSQEARLRQQQQTQIAVNEVIVTLHDREQLCRAIATQVNQFVPIDVLNLCLSQPEEQTFYWMLLRRTSLGTFERVRLPELLGLATSSERLSMLAHPTAAELGERQGIFSGVAFETLRQEFSMARALSENFGIQSMAFFPVVLQQRTFTSLQLGTTAAAGFTADDYAAISLIIPQIALALDNLLAYEELESRRQVKATELTIASAFRNGRDIADIAPQVAAAINELLPLDLLSFYRVGRVLRHPSAMDATVGNLGGHFQLLPLEAMPLPDSAEQAARLLAGMDSWLQEPLLNVGEAAAQARELNPVTRYYGNLLQLKSSMSVPIRLKDQPAIVLIIASKAAYAFTSKDLRLLQELAEQLAVALDNLLAYERIRLLSEQLEQENTYLSEELKTSHNFEEIIGTSPALLAVLRGVAQVAPTDATVLLLGETGTGKELIARAVHNRSTRKARTMIKVNCAALPPQLMESELFGHEKGSYTGATERRVGKFELAHGSTIFLDEIGELPLELQAKLLRVLQEKEIERIGGKGPFPVDARIIAATNRSLQEEVAAGRFRADLYYRLNVFPLVLPPLRTRPDDLLPLAAYFLHKLSQKLGKPFTSIANTSLQQIQHYAWPGNIRELENVLERAAILSAPPTLVLAEPLVLSAAPRSEIKPMQDTMRETILAALTQTNYRIRGPRGAAVLLGVKATTLEARMKKLGIASRKESQAE</sequence>
<gene>
    <name evidence="11" type="ORF">MTX78_14705</name>
</gene>
<dbReference type="RefSeq" id="WP_243795743.1">
    <property type="nucleotide sequence ID" value="NZ_CP094669.1"/>
</dbReference>
<dbReference type="Pfam" id="PF25601">
    <property type="entry name" value="AAA_lid_14"/>
    <property type="match status" value="1"/>
</dbReference>
<dbReference type="Pfam" id="PF00158">
    <property type="entry name" value="Sigma54_activat"/>
    <property type="match status" value="1"/>
</dbReference>
<dbReference type="PANTHER" id="PTHR32071:SF57">
    <property type="entry name" value="C4-DICARBOXYLATE TRANSPORT TRANSCRIPTIONAL REGULATORY PROTEIN DCTD"/>
    <property type="match status" value="1"/>
</dbReference>
<evidence type="ECO:0000313" key="12">
    <source>
        <dbReference type="Proteomes" id="UP000831113"/>
    </source>
</evidence>
<evidence type="ECO:0000256" key="2">
    <source>
        <dbReference type="ARBA" id="ARBA00022741"/>
    </source>
</evidence>
<organism evidence="11 12">
    <name type="scientific">Hymenobacter tibetensis</name>
    <dbReference type="NCBI Taxonomy" id="497967"/>
    <lineage>
        <taxon>Bacteria</taxon>
        <taxon>Pseudomonadati</taxon>
        <taxon>Bacteroidota</taxon>
        <taxon>Cytophagia</taxon>
        <taxon>Cytophagales</taxon>
        <taxon>Hymenobacteraceae</taxon>
        <taxon>Hymenobacter</taxon>
    </lineage>
</organism>
<dbReference type="Pfam" id="PF13185">
    <property type="entry name" value="GAF_2"/>
    <property type="match status" value="1"/>
</dbReference>
<dbReference type="Gene3D" id="3.40.50.2300">
    <property type="match status" value="1"/>
</dbReference>
<dbReference type="InterPro" id="IPR001789">
    <property type="entry name" value="Sig_transdc_resp-reg_receiver"/>
</dbReference>
<feature type="modified residue" description="4-aspartylphosphate" evidence="8">
    <location>
        <position position="60"/>
    </location>
</feature>
<keyword evidence="12" id="KW-1185">Reference proteome</keyword>
<evidence type="ECO:0000256" key="5">
    <source>
        <dbReference type="ARBA" id="ARBA00023015"/>
    </source>
</evidence>
<evidence type="ECO:0000256" key="8">
    <source>
        <dbReference type="PROSITE-ProRule" id="PRU00169"/>
    </source>
</evidence>
<dbReference type="SMART" id="SM00448">
    <property type="entry name" value="REC"/>
    <property type="match status" value="1"/>
</dbReference>
<dbReference type="InterPro" id="IPR029016">
    <property type="entry name" value="GAF-like_dom_sf"/>
</dbReference>
<dbReference type="Gene3D" id="3.30.450.40">
    <property type="match status" value="2"/>
</dbReference>
<evidence type="ECO:0000256" key="6">
    <source>
        <dbReference type="ARBA" id="ARBA00023125"/>
    </source>
</evidence>
<evidence type="ECO:0000256" key="3">
    <source>
        <dbReference type="ARBA" id="ARBA00022777"/>
    </source>
</evidence>
<dbReference type="SUPFAM" id="SSF52540">
    <property type="entry name" value="P-loop containing nucleoside triphosphate hydrolases"/>
    <property type="match status" value="1"/>
</dbReference>
<evidence type="ECO:0000256" key="7">
    <source>
        <dbReference type="ARBA" id="ARBA00023163"/>
    </source>
</evidence>
<keyword evidence="2" id="KW-0547">Nucleotide-binding</keyword>
<dbReference type="CDD" id="cd00009">
    <property type="entry name" value="AAA"/>
    <property type="match status" value="1"/>
</dbReference>
<dbReference type="Gene3D" id="1.10.10.60">
    <property type="entry name" value="Homeodomain-like"/>
    <property type="match status" value="1"/>
</dbReference>
<dbReference type="Gene3D" id="3.40.50.300">
    <property type="entry name" value="P-loop containing nucleotide triphosphate hydrolases"/>
    <property type="match status" value="1"/>
</dbReference>
<dbReference type="InterPro" id="IPR025662">
    <property type="entry name" value="Sigma_54_int_dom_ATP-bd_1"/>
</dbReference>
<dbReference type="PANTHER" id="PTHR32071">
    <property type="entry name" value="TRANSCRIPTIONAL REGULATORY PROTEIN"/>
    <property type="match status" value="1"/>
</dbReference>
<dbReference type="PROSITE" id="PS50045">
    <property type="entry name" value="SIGMA54_INTERACT_4"/>
    <property type="match status" value="1"/>
</dbReference>
<evidence type="ECO:0000259" key="10">
    <source>
        <dbReference type="PROSITE" id="PS50110"/>
    </source>
</evidence>
<dbReference type="PROSITE" id="PS00675">
    <property type="entry name" value="SIGMA54_INTERACT_1"/>
    <property type="match status" value="1"/>
</dbReference>
<dbReference type="InterPro" id="IPR003593">
    <property type="entry name" value="AAA+_ATPase"/>
</dbReference>
<keyword evidence="1" id="KW-0808">Transferase</keyword>
<keyword evidence="4" id="KW-0067">ATP-binding</keyword>
<dbReference type="InterPro" id="IPR025944">
    <property type="entry name" value="Sigma_54_int_dom_CS"/>
</dbReference>
<dbReference type="InterPro" id="IPR027417">
    <property type="entry name" value="P-loop_NTPase"/>
</dbReference>
<keyword evidence="6" id="KW-0238">DNA-binding</keyword>
<feature type="domain" description="Sigma-54 factor interaction" evidence="9">
    <location>
        <begin position="526"/>
        <end position="755"/>
    </location>
</feature>
<dbReference type="Proteomes" id="UP000831113">
    <property type="component" value="Chromosome"/>
</dbReference>
<dbReference type="InterPro" id="IPR011006">
    <property type="entry name" value="CheY-like_superfamily"/>
</dbReference>
<dbReference type="CDD" id="cd17534">
    <property type="entry name" value="REC_DC-like"/>
    <property type="match status" value="1"/>
</dbReference>
<dbReference type="PROSITE" id="PS50110">
    <property type="entry name" value="RESPONSE_REGULATORY"/>
    <property type="match status" value="1"/>
</dbReference>
<keyword evidence="8" id="KW-0597">Phosphoprotein</keyword>
<proteinExistence type="predicted"/>
<dbReference type="SUPFAM" id="SSF55781">
    <property type="entry name" value="GAF domain-like"/>
    <property type="match status" value="2"/>
</dbReference>
<dbReference type="SMART" id="SM00065">
    <property type="entry name" value="GAF"/>
    <property type="match status" value="2"/>
</dbReference>
<dbReference type="InterPro" id="IPR002078">
    <property type="entry name" value="Sigma_54_int"/>
</dbReference>
<keyword evidence="7" id="KW-0804">Transcription</keyword>
<reference evidence="11 12" key="1">
    <citation type="submission" date="2022-03" db="EMBL/GenBank/DDBJ databases">
        <title>Hymenobactersp. isolated from the air.</title>
        <authorList>
            <person name="Won M."/>
            <person name="Kwon S.-W."/>
        </authorList>
    </citation>
    <scope>NUCLEOTIDE SEQUENCE [LARGE SCALE GENOMIC DNA]</scope>
    <source>
        <strain evidence="11 12">KACC 21982</strain>
    </source>
</reference>
<dbReference type="InterPro" id="IPR058031">
    <property type="entry name" value="AAA_lid_NorR"/>
</dbReference>
<evidence type="ECO:0000256" key="1">
    <source>
        <dbReference type="ARBA" id="ARBA00022679"/>
    </source>
</evidence>
<evidence type="ECO:0000256" key="4">
    <source>
        <dbReference type="ARBA" id="ARBA00022840"/>
    </source>
</evidence>
<keyword evidence="3" id="KW-0418">Kinase</keyword>
<dbReference type="EMBL" id="CP094669">
    <property type="protein sequence ID" value="UOG73374.1"/>
    <property type="molecule type" value="Genomic_DNA"/>
</dbReference>